<dbReference type="GO" id="GO:0003700">
    <property type="term" value="F:DNA-binding transcription factor activity"/>
    <property type="evidence" value="ECO:0007669"/>
    <property type="project" value="InterPro"/>
</dbReference>
<gene>
    <name evidence="2" type="ORF">HMPREF1541_11048</name>
</gene>
<name>W2S5H0_CYPE1</name>
<dbReference type="VEuPathDB" id="FungiDB:HMPREF1541_11048"/>
<dbReference type="CDD" id="cd14688">
    <property type="entry name" value="bZIP_YAP"/>
    <property type="match status" value="1"/>
</dbReference>
<keyword evidence="3" id="KW-1185">Reference proteome</keyword>
<evidence type="ECO:0008006" key="4">
    <source>
        <dbReference type="Google" id="ProtNLM"/>
    </source>
</evidence>
<organism evidence="2 3">
    <name type="scientific">Cyphellophora europaea (strain CBS 101466)</name>
    <name type="common">Phialophora europaea</name>
    <dbReference type="NCBI Taxonomy" id="1220924"/>
    <lineage>
        <taxon>Eukaryota</taxon>
        <taxon>Fungi</taxon>
        <taxon>Dikarya</taxon>
        <taxon>Ascomycota</taxon>
        <taxon>Pezizomycotina</taxon>
        <taxon>Eurotiomycetes</taxon>
        <taxon>Chaetothyriomycetidae</taxon>
        <taxon>Chaetothyriales</taxon>
        <taxon>Cyphellophoraceae</taxon>
        <taxon>Cyphellophora</taxon>
    </lineage>
</organism>
<reference evidence="2 3" key="1">
    <citation type="submission" date="2013-03" db="EMBL/GenBank/DDBJ databases">
        <title>The Genome Sequence of Phialophora europaea CBS 101466.</title>
        <authorList>
            <consortium name="The Broad Institute Genomics Platform"/>
            <person name="Cuomo C."/>
            <person name="de Hoog S."/>
            <person name="Gorbushina A."/>
            <person name="Walker B."/>
            <person name="Young S.K."/>
            <person name="Zeng Q."/>
            <person name="Gargeya S."/>
            <person name="Fitzgerald M."/>
            <person name="Haas B."/>
            <person name="Abouelleil A."/>
            <person name="Allen A.W."/>
            <person name="Alvarado L."/>
            <person name="Arachchi H.M."/>
            <person name="Berlin A.M."/>
            <person name="Chapman S.B."/>
            <person name="Gainer-Dewar J."/>
            <person name="Goldberg J."/>
            <person name="Griggs A."/>
            <person name="Gujja S."/>
            <person name="Hansen M."/>
            <person name="Howarth C."/>
            <person name="Imamovic A."/>
            <person name="Ireland A."/>
            <person name="Larimer J."/>
            <person name="McCowan C."/>
            <person name="Murphy C."/>
            <person name="Pearson M."/>
            <person name="Poon T.W."/>
            <person name="Priest M."/>
            <person name="Roberts A."/>
            <person name="Saif S."/>
            <person name="Shea T."/>
            <person name="Sisk P."/>
            <person name="Sykes S."/>
            <person name="Wortman J."/>
            <person name="Nusbaum C."/>
            <person name="Birren B."/>
        </authorList>
    </citation>
    <scope>NUCLEOTIDE SEQUENCE [LARGE SCALE GENOMIC DNA]</scope>
    <source>
        <strain evidence="2 3">CBS 101466</strain>
    </source>
</reference>
<dbReference type="GeneID" id="19978387"/>
<dbReference type="PANTHER" id="PTHR40618">
    <property type="entry name" value="B-ZIP TRANSCRIPTION FACTOR (EUROFUNG)-RELATED"/>
    <property type="match status" value="1"/>
</dbReference>
<dbReference type="SUPFAM" id="SSF57959">
    <property type="entry name" value="Leucine zipper domain"/>
    <property type="match status" value="1"/>
</dbReference>
<evidence type="ECO:0000313" key="3">
    <source>
        <dbReference type="Proteomes" id="UP000030752"/>
    </source>
</evidence>
<evidence type="ECO:0000313" key="2">
    <source>
        <dbReference type="EMBL" id="ETN43917.1"/>
    </source>
</evidence>
<dbReference type="RefSeq" id="XP_008713939.1">
    <property type="nucleotide sequence ID" value="XM_008715717.1"/>
</dbReference>
<protein>
    <recommendedName>
        <fullName evidence="4">BZIP domain-containing protein</fullName>
    </recommendedName>
</protein>
<dbReference type="PANTHER" id="PTHR40618:SF1">
    <property type="entry name" value="B-ZIP TRANSCRIPTION FACTOR (EUROFUNG)"/>
    <property type="match status" value="1"/>
</dbReference>
<dbReference type="Proteomes" id="UP000030752">
    <property type="component" value="Unassembled WGS sequence"/>
</dbReference>
<proteinExistence type="predicted"/>
<feature type="region of interest" description="Disordered" evidence="1">
    <location>
        <begin position="1"/>
        <end position="28"/>
    </location>
</feature>
<dbReference type="HOGENOM" id="CLU_725694_0_0_1"/>
<accession>W2S5H0</accession>
<sequence>MTNKKAQTEQRARGRDAQRRYRTRKDQHTLRLQQRNEQLESIAAKAIEAFITFGDSISPSSLVQSSDVVQTAYRSALQTFQTLSKDLESDESQTDSNTGSNDMKVPLSEDSSTGVQLRSLLFYNWLSVPQLPDMSAQPVLPNVPITSIMDSNSPANLPPTHNGFMQDTPLWVKMLYTGLLTSYRAKTEQRGLESAVGMWVVETQGLDMQQTRVGDLPRLASRALEGLMSAFALTDMQCSCRQVFDAALQPSLNPTLNPPNGAGARKVNVEPAMADSGIYLRVRCVAHYLRTKGKLEIGNNHLRLHIRPVSSVRQSGQRVAVIEMDRFIDSLITSAFCLGDSPGFERQAVNNAVVSATSQLLEVSK</sequence>
<dbReference type="EMBL" id="KB822717">
    <property type="protein sequence ID" value="ETN43917.1"/>
    <property type="molecule type" value="Genomic_DNA"/>
</dbReference>
<dbReference type="InterPro" id="IPR046347">
    <property type="entry name" value="bZIP_sf"/>
</dbReference>
<feature type="region of interest" description="Disordered" evidence="1">
    <location>
        <begin position="85"/>
        <end position="109"/>
    </location>
</feature>
<dbReference type="AlphaFoldDB" id="W2S5H0"/>
<evidence type="ECO:0000256" key="1">
    <source>
        <dbReference type="SAM" id="MobiDB-lite"/>
    </source>
</evidence>
<dbReference type="InParanoid" id="W2S5H0"/>